<evidence type="ECO:0000256" key="4">
    <source>
        <dbReference type="SAM" id="MobiDB-lite"/>
    </source>
</evidence>
<dbReference type="InterPro" id="IPR009057">
    <property type="entry name" value="Homeodomain-like_sf"/>
</dbReference>
<keyword evidence="3" id="KW-0804">Transcription</keyword>
<evidence type="ECO:0000313" key="6">
    <source>
        <dbReference type="EMBL" id="CAB4343661.1"/>
    </source>
</evidence>
<proteinExistence type="predicted"/>
<dbReference type="SUPFAM" id="SSF46689">
    <property type="entry name" value="Homeodomain-like"/>
    <property type="match status" value="1"/>
</dbReference>
<feature type="domain" description="HTH tetR-type" evidence="5">
    <location>
        <begin position="26"/>
        <end position="71"/>
    </location>
</feature>
<dbReference type="InterPro" id="IPR050109">
    <property type="entry name" value="HTH-type_TetR-like_transc_reg"/>
</dbReference>
<dbReference type="EMBL" id="CAESAO010000063">
    <property type="protein sequence ID" value="CAB4343661.1"/>
    <property type="molecule type" value="Genomic_DNA"/>
</dbReference>
<dbReference type="Gene3D" id="1.10.357.10">
    <property type="entry name" value="Tetracycline Repressor, domain 2"/>
    <property type="match status" value="1"/>
</dbReference>
<keyword evidence="1" id="KW-0805">Transcription regulation</keyword>
<evidence type="ECO:0000256" key="2">
    <source>
        <dbReference type="ARBA" id="ARBA00023125"/>
    </source>
</evidence>
<evidence type="ECO:0000259" key="5">
    <source>
        <dbReference type="Pfam" id="PF00440"/>
    </source>
</evidence>
<dbReference type="GO" id="GO:0000976">
    <property type="term" value="F:transcription cis-regulatory region binding"/>
    <property type="evidence" value="ECO:0007669"/>
    <property type="project" value="TreeGrafter"/>
</dbReference>
<accession>A0A6J5ZMA5</accession>
<evidence type="ECO:0000256" key="1">
    <source>
        <dbReference type="ARBA" id="ARBA00023015"/>
    </source>
</evidence>
<dbReference type="Pfam" id="PF00440">
    <property type="entry name" value="TetR_N"/>
    <property type="match status" value="1"/>
</dbReference>
<gene>
    <name evidence="6" type="ORF">UFOPK3522_00858</name>
</gene>
<dbReference type="PANTHER" id="PTHR30055:SF234">
    <property type="entry name" value="HTH-TYPE TRANSCRIPTIONAL REGULATOR BETI"/>
    <property type="match status" value="1"/>
</dbReference>
<keyword evidence="2" id="KW-0238">DNA-binding</keyword>
<name>A0A6J5ZMA5_9ZZZZ</name>
<feature type="region of interest" description="Disordered" evidence="4">
    <location>
        <begin position="1"/>
        <end position="21"/>
    </location>
</feature>
<dbReference type="InterPro" id="IPR001647">
    <property type="entry name" value="HTH_TetR"/>
</dbReference>
<reference evidence="6" key="1">
    <citation type="submission" date="2020-05" db="EMBL/GenBank/DDBJ databases">
        <authorList>
            <person name="Chiriac C."/>
            <person name="Salcher M."/>
            <person name="Ghai R."/>
            <person name="Kavagutti S V."/>
        </authorList>
    </citation>
    <scope>NUCLEOTIDE SEQUENCE</scope>
</reference>
<evidence type="ECO:0000256" key="3">
    <source>
        <dbReference type="ARBA" id="ARBA00023163"/>
    </source>
</evidence>
<organism evidence="6">
    <name type="scientific">freshwater metagenome</name>
    <dbReference type="NCBI Taxonomy" id="449393"/>
    <lineage>
        <taxon>unclassified sequences</taxon>
        <taxon>metagenomes</taxon>
        <taxon>ecological metagenomes</taxon>
    </lineage>
</organism>
<sequence length="204" mass="22039">MLGSMAVAKAPRASRSDPEARRDQMIDVALAAFAARGYPGVELKQIAAEVGVTPNLIHHYFPGGKSELHLEAVKRACSQLVEMFEASPDIPVENKMPANVARYVDEALAPTDRWKLYARSLRSADDELRACAVATRLAVMEGVTANHLGTTSPSPEVRAALFGVYGFLEDASDEWRIEALGDRAKLEKMIMAVLIAALATASSE</sequence>
<dbReference type="PANTHER" id="PTHR30055">
    <property type="entry name" value="HTH-TYPE TRANSCRIPTIONAL REGULATOR RUTR"/>
    <property type="match status" value="1"/>
</dbReference>
<protein>
    <submittedName>
        <fullName evidence="6">Unannotated protein</fullName>
    </submittedName>
</protein>
<dbReference type="AlphaFoldDB" id="A0A6J5ZMA5"/>
<dbReference type="GO" id="GO:0003700">
    <property type="term" value="F:DNA-binding transcription factor activity"/>
    <property type="evidence" value="ECO:0007669"/>
    <property type="project" value="TreeGrafter"/>
</dbReference>